<name>A0A367M4E3_PSEAI</name>
<proteinExistence type="predicted"/>
<comment type="caution">
    <text evidence="1">The sequence shown here is derived from an EMBL/GenBank/DDBJ whole genome shotgun (WGS) entry which is preliminary data.</text>
</comment>
<reference evidence="1 2" key="1">
    <citation type="submission" date="2018-07" db="EMBL/GenBank/DDBJ databases">
        <title>Mechanisms of high-level aminoglycoside resistance among Gram-negative pathogens in Brazil.</title>
        <authorList>
            <person name="Ballaben A.S."/>
            <person name="Darini A.L.C."/>
            <person name="Doi Y."/>
        </authorList>
    </citation>
    <scope>NUCLEOTIDE SEQUENCE [LARGE SCALE GENOMIC DNA]</scope>
    <source>
        <strain evidence="1 2">B2-305</strain>
    </source>
</reference>
<dbReference type="EMBL" id="QORE01001023">
    <property type="protein sequence ID" value="RCI72258.1"/>
    <property type="molecule type" value="Genomic_DNA"/>
</dbReference>
<dbReference type="AlphaFoldDB" id="A0A367M4E3"/>
<organism evidence="1 2">
    <name type="scientific">Pseudomonas aeruginosa</name>
    <dbReference type="NCBI Taxonomy" id="287"/>
    <lineage>
        <taxon>Bacteria</taxon>
        <taxon>Pseudomonadati</taxon>
        <taxon>Pseudomonadota</taxon>
        <taxon>Gammaproteobacteria</taxon>
        <taxon>Pseudomonadales</taxon>
        <taxon>Pseudomonadaceae</taxon>
        <taxon>Pseudomonas</taxon>
    </lineage>
</organism>
<dbReference type="Proteomes" id="UP000253594">
    <property type="component" value="Unassembled WGS sequence"/>
</dbReference>
<accession>A0A367M4E3</accession>
<evidence type="ECO:0000313" key="1">
    <source>
        <dbReference type="EMBL" id="RCI72258.1"/>
    </source>
</evidence>
<protein>
    <submittedName>
        <fullName evidence="1">Uncharacterized protein</fullName>
    </submittedName>
</protein>
<gene>
    <name evidence="1" type="ORF">DT376_24725</name>
</gene>
<sequence>MSRSRRKTPIVGHATCRSEREDKKLWHQRWRSRERSALASAPPEALAAAFDSAAYSVACAEEAHAHYGDPEPTPGERWTYWWRGFIAGLAGDSNFLPLSERFSRLLPLSSLRRIEQETRNER</sequence>
<evidence type="ECO:0000313" key="2">
    <source>
        <dbReference type="Proteomes" id="UP000253594"/>
    </source>
</evidence>